<reference evidence="3" key="1">
    <citation type="submission" date="2020-07" db="EMBL/GenBank/DDBJ databases">
        <title>Genomic analysis of a strain of Sedimentibacter Hydroxybenzoicus DSM7310.</title>
        <authorList>
            <person name="Ma S."/>
        </authorList>
    </citation>
    <scope>NUCLEOTIDE SEQUENCE</scope>
    <source>
        <strain evidence="3">DSM 7310</strain>
    </source>
</reference>
<proteinExistence type="predicted"/>
<dbReference type="InterPro" id="IPR054612">
    <property type="entry name" value="Phage_capsid-like_C"/>
</dbReference>
<dbReference type="SUPFAM" id="SSF56563">
    <property type="entry name" value="Major capsid protein gp5"/>
    <property type="match status" value="1"/>
</dbReference>
<feature type="domain" description="Phage capsid-like C-terminal" evidence="2">
    <location>
        <begin position="109"/>
        <end position="378"/>
    </location>
</feature>
<organism evidence="3 4">
    <name type="scientific">Sedimentibacter hydroxybenzoicus DSM 7310</name>
    <dbReference type="NCBI Taxonomy" id="1123245"/>
    <lineage>
        <taxon>Bacteria</taxon>
        <taxon>Bacillati</taxon>
        <taxon>Bacillota</taxon>
        <taxon>Tissierellia</taxon>
        <taxon>Sedimentibacter</taxon>
    </lineage>
</organism>
<dbReference type="Proteomes" id="UP000611629">
    <property type="component" value="Unassembled WGS sequence"/>
</dbReference>
<dbReference type="NCBIfam" id="TIGR01554">
    <property type="entry name" value="major_cap_HK97"/>
    <property type="match status" value="1"/>
</dbReference>
<evidence type="ECO:0000313" key="4">
    <source>
        <dbReference type="Proteomes" id="UP000611629"/>
    </source>
</evidence>
<evidence type="ECO:0000256" key="1">
    <source>
        <dbReference type="ARBA" id="ARBA00004328"/>
    </source>
</evidence>
<evidence type="ECO:0000259" key="2">
    <source>
        <dbReference type="Pfam" id="PF05065"/>
    </source>
</evidence>
<dbReference type="AlphaFoldDB" id="A0A974BII9"/>
<protein>
    <submittedName>
        <fullName evidence="3">Phage major capsid protein</fullName>
    </submittedName>
</protein>
<keyword evidence="4" id="KW-1185">Reference proteome</keyword>
<dbReference type="InterPro" id="IPR024455">
    <property type="entry name" value="Phage_capsid"/>
</dbReference>
<dbReference type="EMBL" id="JACBNQ010000005">
    <property type="protein sequence ID" value="NYB73860.1"/>
    <property type="molecule type" value="Genomic_DNA"/>
</dbReference>
<accession>A0A974BII9</accession>
<dbReference type="Pfam" id="PF05065">
    <property type="entry name" value="Phage_capsid"/>
    <property type="match status" value="1"/>
</dbReference>
<dbReference type="RefSeq" id="WP_179237555.1">
    <property type="nucleotide sequence ID" value="NZ_JACBNQ010000005.1"/>
</dbReference>
<evidence type="ECO:0000313" key="3">
    <source>
        <dbReference type="EMBL" id="NYB73860.1"/>
    </source>
</evidence>
<name>A0A974BII9_SEDHY</name>
<gene>
    <name evidence="3" type="ORF">HZF24_06870</name>
</gene>
<sequence>MSKKIADLKLQLFGKMVNPDAEAQTDIEIQNEMKEAIENGDSEAFVKAQVKMAQGIQDRILREAKAAISEDINDDAVMVKRGLNPLTSEEKKYYNEVIGAGGFAGVETLVPATVFDRVFEDLRQNHPLLSEIDFVNTTGVTEWITRNSECEAAWWGTLTAEITKKLEASFKKERTELFKLSAYVPVAKAMLDLGPVWLDRFVREILFESLAIALELAIVAGTGKEQPIGMLKDLAGAVVEGVYPDKEATALNDLKPVSLGTKIMAPLTKGGTRAVPNVLMMVNPLDYWAKIFPNTTIPTSMGTYVYGVLPIPAKIVQSVAVPQNKLVAGMAKDYFMGVGSTQKIEHSDHYKFLEDERTYIAKQYANGKPTDNDSFLVFDITNMEAPGDLKVVVTNIDDFPVA</sequence>
<comment type="subcellular location">
    <subcellularLocation>
        <location evidence="1">Virion</location>
    </subcellularLocation>
</comment>
<comment type="caution">
    <text evidence="3">The sequence shown here is derived from an EMBL/GenBank/DDBJ whole genome shotgun (WGS) entry which is preliminary data.</text>
</comment>